<dbReference type="Proteomes" id="UP001215280">
    <property type="component" value="Unassembled WGS sequence"/>
</dbReference>
<proteinExistence type="predicted"/>
<organism evidence="1 2">
    <name type="scientific">Mycena maculata</name>
    <dbReference type="NCBI Taxonomy" id="230809"/>
    <lineage>
        <taxon>Eukaryota</taxon>
        <taxon>Fungi</taxon>
        <taxon>Dikarya</taxon>
        <taxon>Basidiomycota</taxon>
        <taxon>Agaricomycotina</taxon>
        <taxon>Agaricomycetes</taxon>
        <taxon>Agaricomycetidae</taxon>
        <taxon>Agaricales</taxon>
        <taxon>Marasmiineae</taxon>
        <taxon>Mycenaceae</taxon>
        <taxon>Mycena</taxon>
    </lineage>
</organism>
<gene>
    <name evidence="1" type="ORF">DFH07DRAFT_93195</name>
</gene>
<evidence type="ECO:0000313" key="2">
    <source>
        <dbReference type="Proteomes" id="UP001215280"/>
    </source>
</evidence>
<name>A0AAD7IAN0_9AGAR</name>
<dbReference type="EMBL" id="JARJLG010000141">
    <property type="protein sequence ID" value="KAJ7737801.1"/>
    <property type="molecule type" value="Genomic_DNA"/>
</dbReference>
<comment type="caution">
    <text evidence="1">The sequence shown here is derived from an EMBL/GenBank/DDBJ whole genome shotgun (WGS) entry which is preliminary data.</text>
</comment>
<protein>
    <submittedName>
        <fullName evidence="1">Uncharacterized protein</fullName>
    </submittedName>
</protein>
<keyword evidence="2" id="KW-1185">Reference proteome</keyword>
<dbReference type="AlphaFoldDB" id="A0AAD7IAN0"/>
<sequence>MVDGAHANIETSSEAIVDNHESAPYAGAFFPGSQHFVVSGSTFTSNITQNIAETDLPADFRRIPLGDIDLRQEIRLDAESGIVERQRGSVRRMYSARIHGSKSDMTVALYQGDNAEEEWRHAISRYSWFRHPNFVQIFGAASASGICYCRSRRADTFS</sequence>
<accession>A0AAD7IAN0</accession>
<evidence type="ECO:0000313" key="1">
    <source>
        <dbReference type="EMBL" id="KAJ7737801.1"/>
    </source>
</evidence>
<reference evidence="1" key="1">
    <citation type="submission" date="2023-03" db="EMBL/GenBank/DDBJ databases">
        <title>Massive genome expansion in bonnet fungi (Mycena s.s.) driven by repeated elements and novel gene families across ecological guilds.</title>
        <authorList>
            <consortium name="Lawrence Berkeley National Laboratory"/>
            <person name="Harder C.B."/>
            <person name="Miyauchi S."/>
            <person name="Viragh M."/>
            <person name="Kuo A."/>
            <person name="Thoen E."/>
            <person name="Andreopoulos B."/>
            <person name="Lu D."/>
            <person name="Skrede I."/>
            <person name="Drula E."/>
            <person name="Henrissat B."/>
            <person name="Morin E."/>
            <person name="Kohler A."/>
            <person name="Barry K."/>
            <person name="LaButti K."/>
            <person name="Morin E."/>
            <person name="Salamov A."/>
            <person name="Lipzen A."/>
            <person name="Mereny Z."/>
            <person name="Hegedus B."/>
            <person name="Baldrian P."/>
            <person name="Stursova M."/>
            <person name="Weitz H."/>
            <person name="Taylor A."/>
            <person name="Grigoriev I.V."/>
            <person name="Nagy L.G."/>
            <person name="Martin F."/>
            <person name="Kauserud H."/>
        </authorList>
    </citation>
    <scope>NUCLEOTIDE SEQUENCE</scope>
    <source>
        <strain evidence="1">CBHHK188m</strain>
    </source>
</reference>